<feature type="compositionally biased region" description="Basic and acidic residues" evidence="1">
    <location>
        <begin position="177"/>
        <end position="186"/>
    </location>
</feature>
<dbReference type="Pfam" id="PF13963">
    <property type="entry name" value="Transpos_assoc"/>
    <property type="match status" value="1"/>
</dbReference>
<dbReference type="STRING" id="3775.A0A1Q3AXW6"/>
<protein>
    <submittedName>
        <fullName evidence="3">Transpos_assoc domain-containing protein</fullName>
    </submittedName>
</protein>
<dbReference type="OrthoDB" id="1411153at2759"/>
<evidence type="ECO:0000313" key="3">
    <source>
        <dbReference type="EMBL" id="GAV60606.1"/>
    </source>
</evidence>
<evidence type="ECO:0000259" key="2">
    <source>
        <dbReference type="Pfam" id="PF13963"/>
    </source>
</evidence>
<dbReference type="Proteomes" id="UP000187406">
    <property type="component" value="Unassembled WGS sequence"/>
</dbReference>
<gene>
    <name evidence="3" type="ORF">CFOL_v3_04136</name>
</gene>
<comment type="caution">
    <text evidence="3">The sequence shown here is derived from an EMBL/GenBank/DDBJ whole genome shotgun (WGS) entry which is preliminary data.</text>
</comment>
<sequence length="252" mass="29026">MSVDRSWMSKRVVRGLLTEEFNRDVFAFLDFAFSNEQFVWNSTIKCPCSRCKLRAFGARSEVRLHLLKNGFTPHYTLWDQHGKRREHHRAALEQPDPSSLSNPFVDLVMDTGGFEFDTREHDETADELPNPNAKKFYDLLKDAEEPLWNGCKKHTKLSMITRLMNVKSNYGQDPWTEEPHDFHEDATTSTSRYSTKSEESESPIHFTAIRDERRVWRGLRDSQGGGPAADVDGDFYGLHDVDDGVSVQTHTI</sequence>
<evidence type="ECO:0000313" key="4">
    <source>
        <dbReference type="Proteomes" id="UP000187406"/>
    </source>
</evidence>
<organism evidence="3 4">
    <name type="scientific">Cephalotus follicularis</name>
    <name type="common">Albany pitcher plant</name>
    <dbReference type="NCBI Taxonomy" id="3775"/>
    <lineage>
        <taxon>Eukaryota</taxon>
        <taxon>Viridiplantae</taxon>
        <taxon>Streptophyta</taxon>
        <taxon>Embryophyta</taxon>
        <taxon>Tracheophyta</taxon>
        <taxon>Spermatophyta</taxon>
        <taxon>Magnoliopsida</taxon>
        <taxon>eudicotyledons</taxon>
        <taxon>Gunneridae</taxon>
        <taxon>Pentapetalae</taxon>
        <taxon>rosids</taxon>
        <taxon>fabids</taxon>
        <taxon>Oxalidales</taxon>
        <taxon>Cephalotaceae</taxon>
        <taxon>Cephalotus</taxon>
    </lineage>
</organism>
<feature type="region of interest" description="Disordered" evidence="1">
    <location>
        <begin position="174"/>
        <end position="201"/>
    </location>
</feature>
<dbReference type="EMBL" id="BDDD01000160">
    <property type="protein sequence ID" value="GAV60606.1"/>
    <property type="molecule type" value="Genomic_DNA"/>
</dbReference>
<evidence type="ECO:0000256" key="1">
    <source>
        <dbReference type="SAM" id="MobiDB-lite"/>
    </source>
</evidence>
<keyword evidence="4" id="KW-1185">Reference proteome</keyword>
<reference evidence="4" key="1">
    <citation type="submission" date="2016-04" db="EMBL/GenBank/DDBJ databases">
        <title>Cephalotus genome sequencing.</title>
        <authorList>
            <person name="Fukushima K."/>
            <person name="Hasebe M."/>
            <person name="Fang X."/>
        </authorList>
    </citation>
    <scope>NUCLEOTIDE SEQUENCE [LARGE SCALE GENOMIC DNA]</scope>
    <source>
        <strain evidence="4">cv. St1</strain>
    </source>
</reference>
<dbReference type="AlphaFoldDB" id="A0A1Q3AXW6"/>
<dbReference type="InterPro" id="IPR029480">
    <property type="entry name" value="Transpos_assoc"/>
</dbReference>
<proteinExistence type="predicted"/>
<accession>A0A1Q3AXW6</accession>
<feature type="domain" description="Transposase-associated" evidence="2">
    <location>
        <begin position="5"/>
        <end position="82"/>
    </location>
</feature>
<dbReference type="InParanoid" id="A0A1Q3AXW6"/>
<name>A0A1Q3AXW6_CEPFO</name>